<accession>A0A816HYW0</accession>
<dbReference type="Proteomes" id="UP000663828">
    <property type="component" value="Unassembled WGS sequence"/>
</dbReference>
<dbReference type="AlphaFoldDB" id="A0A816HYW0"/>
<evidence type="ECO:0000256" key="1">
    <source>
        <dbReference type="PROSITE-ProRule" id="PRU00339"/>
    </source>
</evidence>
<sequence length="115" mass="13666">MGFYPKTIKYFEQLLIYQKDMETIRLIQFYLARSSHLQGDLKRARDLYDQIYDGLMHSNPINRKDTGEILNQIGHVLELQSNYDEALRFYEKSLETREKTCSSDDPDIAIRLIRT</sequence>
<dbReference type="Pfam" id="PF13374">
    <property type="entry name" value="TPR_10"/>
    <property type="match status" value="1"/>
</dbReference>
<name>A0A816HYW0_ADIRI</name>
<comment type="caution">
    <text evidence="2">The sequence shown here is derived from an EMBL/GenBank/DDBJ whole genome shotgun (WGS) entry which is preliminary data.</text>
</comment>
<evidence type="ECO:0000313" key="2">
    <source>
        <dbReference type="EMBL" id="CAF1691845.1"/>
    </source>
</evidence>
<dbReference type="EMBL" id="CAJNOR010022182">
    <property type="protein sequence ID" value="CAF1691845.1"/>
    <property type="molecule type" value="Genomic_DNA"/>
</dbReference>
<dbReference type="Gene3D" id="1.25.40.10">
    <property type="entry name" value="Tetratricopeptide repeat domain"/>
    <property type="match status" value="1"/>
</dbReference>
<dbReference type="InterPro" id="IPR011990">
    <property type="entry name" value="TPR-like_helical_dom_sf"/>
</dbReference>
<proteinExistence type="predicted"/>
<gene>
    <name evidence="2" type="ORF">XAT740_LOCUS64381</name>
</gene>
<keyword evidence="3" id="KW-1185">Reference proteome</keyword>
<feature type="repeat" description="TPR" evidence="1">
    <location>
        <begin position="67"/>
        <end position="100"/>
    </location>
</feature>
<feature type="non-terminal residue" evidence="2">
    <location>
        <position position="115"/>
    </location>
</feature>
<dbReference type="PROSITE" id="PS50005">
    <property type="entry name" value="TPR"/>
    <property type="match status" value="1"/>
</dbReference>
<dbReference type="SMART" id="SM00028">
    <property type="entry name" value="TPR"/>
    <property type="match status" value="1"/>
</dbReference>
<evidence type="ECO:0008006" key="4">
    <source>
        <dbReference type="Google" id="ProtNLM"/>
    </source>
</evidence>
<dbReference type="SUPFAM" id="SSF48452">
    <property type="entry name" value="TPR-like"/>
    <property type="match status" value="1"/>
</dbReference>
<organism evidence="2 3">
    <name type="scientific">Adineta ricciae</name>
    <name type="common">Rotifer</name>
    <dbReference type="NCBI Taxonomy" id="249248"/>
    <lineage>
        <taxon>Eukaryota</taxon>
        <taxon>Metazoa</taxon>
        <taxon>Spiralia</taxon>
        <taxon>Gnathifera</taxon>
        <taxon>Rotifera</taxon>
        <taxon>Eurotatoria</taxon>
        <taxon>Bdelloidea</taxon>
        <taxon>Adinetida</taxon>
        <taxon>Adinetidae</taxon>
        <taxon>Adineta</taxon>
    </lineage>
</organism>
<evidence type="ECO:0000313" key="3">
    <source>
        <dbReference type="Proteomes" id="UP000663828"/>
    </source>
</evidence>
<keyword evidence="1" id="KW-0802">TPR repeat</keyword>
<reference evidence="2" key="1">
    <citation type="submission" date="2021-02" db="EMBL/GenBank/DDBJ databases">
        <authorList>
            <person name="Nowell W R."/>
        </authorList>
    </citation>
    <scope>NUCLEOTIDE SEQUENCE</scope>
</reference>
<dbReference type="InterPro" id="IPR019734">
    <property type="entry name" value="TPR_rpt"/>
</dbReference>
<protein>
    <recommendedName>
        <fullName evidence="4">Tetratricopeptide repeat protein</fullName>
    </recommendedName>
</protein>